<dbReference type="PANTHER" id="PTHR45708:SF49">
    <property type="entry name" value="ENDOCHITINASE"/>
    <property type="match status" value="1"/>
</dbReference>
<evidence type="ECO:0000256" key="2">
    <source>
        <dbReference type="ARBA" id="ARBA00022801"/>
    </source>
</evidence>
<dbReference type="Pfam" id="PF00704">
    <property type="entry name" value="Glyco_hydro_18"/>
    <property type="match status" value="1"/>
</dbReference>
<dbReference type="CDD" id="cd00598">
    <property type="entry name" value="GH18_chitinase-like"/>
    <property type="match status" value="1"/>
</dbReference>
<dbReference type="PANTHER" id="PTHR45708">
    <property type="entry name" value="ENDOCHITINASE"/>
    <property type="match status" value="1"/>
</dbReference>
<dbReference type="AlphaFoldDB" id="A0A378ZRR4"/>
<comment type="similarity">
    <text evidence="5">Belongs to the glycosyl hydrolase 18 family.</text>
</comment>
<accession>A0A378ZRR4</accession>
<protein>
    <recommendedName>
        <fullName evidence="1">chitinase</fullName>
        <ecNumber evidence="1">3.2.1.14</ecNumber>
    </recommendedName>
</protein>
<evidence type="ECO:0000259" key="6">
    <source>
        <dbReference type="PROSITE" id="PS51910"/>
    </source>
</evidence>
<organism evidence="7 8">
    <name type="scientific">Pannonibacter phragmitetus</name>
    <dbReference type="NCBI Taxonomy" id="121719"/>
    <lineage>
        <taxon>Bacteria</taxon>
        <taxon>Pseudomonadati</taxon>
        <taxon>Pseudomonadota</taxon>
        <taxon>Alphaproteobacteria</taxon>
        <taxon>Hyphomicrobiales</taxon>
        <taxon>Stappiaceae</taxon>
        <taxon>Pannonibacter</taxon>
    </lineage>
</organism>
<dbReference type="InterPro" id="IPR011583">
    <property type="entry name" value="Chitinase_II/V-like_cat"/>
</dbReference>
<evidence type="ECO:0000313" key="7">
    <source>
        <dbReference type="EMBL" id="SUA99946.1"/>
    </source>
</evidence>
<dbReference type="GO" id="GO:0005975">
    <property type="term" value="P:carbohydrate metabolic process"/>
    <property type="evidence" value="ECO:0007669"/>
    <property type="project" value="InterPro"/>
</dbReference>
<dbReference type="PROSITE" id="PS01095">
    <property type="entry name" value="GH18_1"/>
    <property type="match status" value="1"/>
</dbReference>
<evidence type="ECO:0000256" key="1">
    <source>
        <dbReference type="ARBA" id="ARBA00012729"/>
    </source>
</evidence>
<dbReference type="GO" id="GO:0005576">
    <property type="term" value="C:extracellular region"/>
    <property type="evidence" value="ECO:0007669"/>
    <property type="project" value="TreeGrafter"/>
</dbReference>
<evidence type="ECO:0000313" key="8">
    <source>
        <dbReference type="Proteomes" id="UP000255000"/>
    </source>
</evidence>
<feature type="domain" description="GH18" evidence="6">
    <location>
        <begin position="6"/>
        <end position="293"/>
    </location>
</feature>
<reference evidence="7 8" key="1">
    <citation type="submission" date="2018-06" db="EMBL/GenBank/DDBJ databases">
        <authorList>
            <consortium name="Pathogen Informatics"/>
            <person name="Doyle S."/>
        </authorList>
    </citation>
    <scope>NUCLEOTIDE SEQUENCE [LARGE SCALE GENOMIC DNA]</scope>
    <source>
        <strain evidence="7 8">NCTC13350</strain>
    </source>
</reference>
<dbReference type="SMART" id="SM00636">
    <property type="entry name" value="Glyco_18"/>
    <property type="match status" value="1"/>
</dbReference>
<evidence type="ECO:0000256" key="3">
    <source>
        <dbReference type="ARBA" id="ARBA00023295"/>
    </source>
</evidence>
<dbReference type="InterPro" id="IPR050542">
    <property type="entry name" value="Glycosyl_Hydrlase18_Chitinase"/>
</dbReference>
<proteinExistence type="inferred from homology"/>
<dbReference type="Gene3D" id="3.20.20.80">
    <property type="entry name" value="Glycosidases"/>
    <property type="match status" value="1"/>
</dbReference>
<name>A0A378ZRR4_9HYPH</name>
<dbReference type="InterPro" id="IPR001223">
    <property type="entry name" value="Glyco_hydro18_cat"/>
</dbReference>
<dbReference type="Proteomes" id="UP000255000">
    <property type="component" value="Unassembled WGS sequence"/>
</dbReference>
<sequence>MSDTTPRNIIYALRQNTPITGIIGSDFTHVILCFLLPQTNGTVAPSWELQQFLAKPNLVSQLQEGGKRKVMVSIGGENVPAGGWQAMAANLPAAAASIVSFLNTYGLDGIDIDYEDTGAISNPSGSGYDPVAFLAGLSTQVKAAPGTRLISHAPQPPYLYPGAYSSYPEGPYQRVMTTAQGAIDWLNIQYYNNPWYVGASAADQQQKVAGLSGGGFPSSIADLSVSIPPEKLVLGRVTSTDNGGSGYLDAATTAASLVQPLTQRFGSRFGGVMGWEFSLDTSSSANANAWGSAMAAAMKS</sequence>
<dbReference type="GO" id="GO:0008061">
    <property type="term" value="F:chitin binding"/>
    <property type="evidence" value="ECO:0007669"/>
    <property type="project" value="InterPro"/>
</dbReference>
<dbReference type="PROSITE" id="PS51910">
    <property type="entry name" value="GH18_2"/>
    <property type="match status" value="1"/>
</dbReference>
<dbReference type="EMBL" id="UGSK01000001">
    <property type="protein sequence ID" value="SUA99946.1"/>
    <property type="molecule type" value="Genomic_DNA"/>
</dbReference>
<dbReference type="RefSeq" id="WP_019963096.1">
    <property type="nucleotide sequence ID" value="NZ_UGSK01000001.1"/>
</dbReference>
<dbReference type="EC" id="3.2.1.14" evidence="1"/>
<keyword evidence="2 4" id="KW-0378">Hydrolase</keyword>
<gene>
    <name evidence="7" type="ORF">NCTC13350_00852</name>
</gene>
<dbReference type="GO" id="GO:0008843">
    <property type="term" value="F:endochitinase activity"/>
    <property type="evidence" value="ECO:0007669"/>
    <property type="project" value="UniProtKB-EC"/>
</dbReference>
<dbReference type="OrthoDB" id="9775889at2"/>
<keyword evidence="3 4" id="KW-0326">Glycosidase</keyword>
<dbReference type="InterPro" id="IPR001579">
    <property type="entry name" value="Glyco_hydro_18_chit_AS"/>
</dbReference>
<evidence type="ECO:0000256" key="5">
    <source>
        <dbReference type="RuleBase" id="RU004453"/>
    </source>
</evidence>
<evidence type="ECO:0000256" key="4">
    <source>
        <dbReference type="RuleBase" id="RU000489"/>
    </source>
</evidence>
<dbReference type="SUPFAM" id="SSF51445">
    <property type="entry name" value="(Trans)glycosidases"/>
    <property type="match status" value="1"/>
</dbReference>
<dbReference type="InterPro" id="IPR017853">
    <property type="entry name" value="GH"/>
</dbReference>